<dbReference type="SUPFAM" id="SSF46894">
    <property type="entry name" value="C-terminal effector domain of the bipartite response regulators"/>
    <property type="match status" value="1"/>
</dbReference>
<keyword evidence="1" id="KW-0396">Initiation factor</keyword>
<sequence>MEFKELMEKVAKKHGTTALEVYSEIQKVIDVGMKDSDEEVQKNWKRVPYEGEKPSPEELIQYLVGEMLCMEEETCEEV</sequence>
<name>A0ABR7PDV2_9FIRM</name>
<evidence type="ECO:0000313" key="2">
    <source>
        <dbReference type="Proteomes" id="UP000661649"/>
    </source>
</evidence>
<accession>A0ABR7PDV2</accession>
<proteinExistence type="predicted"/>
<dbReference type="Proteomes" id="UP000661649">
    <property type="component" value="Unassembled WGS sequence"/>
</dbReference>
<evidence type="ECO:0000313" key="1">
    <source>
        <dbReference type="EMBL" id="MBC8629508.1"/>
    </source>
</evidence>
<dbReference type="InterPro" id="IPR036388">
    <property type="entry name" value="WH-like_DNA-bd_sf"/>
</dbReference>
<dbReference type="EMBL" id="JACRTP010000005">
    <property type="protein sequence ID" value="MBC8629508.1"/>
    <property type="molecule type" value="Genomic_DNA"/>
</dbReference>
<organism evidence="1 2">
    <name type="scientific">Blautia stercoris</name>
    <dbReference type="NCBI Taxonomy" id="871664"/>
    <lineage>
        <taxon>Bacteria</taxon>
        <taxon>Bacillati</taxon>
        <taxon>Bacillota</taxon>
        <taxon>Clostridia</taxon>
        <taxon>Lachnospirales</taxon>
        <taxon>Lachnospiraceae</taxon>
        <taxon>Blautia</taxon>
    </lineage>
</organism>
<reference evidence="1 2" key="1">
    <citation type="submission" date="2020-08" db="EMBL/GenBank/DDBJ databases">
        <title>Genome public.</title>
        <authorList>
            <person name="Liu C."/>
            <person name="Sun Q."/>
        </authorList>
    </citation>
    <scope>NUCLEOTIDE SEQUENCE [LARGE SCALE GENOMIC DNA]</scope>
    <source>
        <strain evidence="1 2">3_YM_SP_D4_24.mj</strain>
    </source>
</reference>
<dbReference type="InterPro" id="IPR016032">
    <property type="entry name" value="Sig_transdc_resp-reg_C-effctor"/>
</dbReference>
<protein>
    <submittedName>
        <fullName evidence="1">Sporulation initiation factor Spo0A</fullName>
    </submittedName>
</protein>
<gene>
    <name evidence="1" type="ORF">H8712_13005</name>
</gene>
<dbReference type="RefSeq" id="WP_117457932.1">
    <property type="nucleotide sequence ID" value="NZ_JACRTP010000005.1"/>
</dbReference>
<keyword evidence="2" id="KW-1185">Reference proteome</keyword>
<keyword evidence="1" id="KW-0648">Protein biosynthesis</keyword>
<dbReference type="GO" id="GO:0003743">
    <property type="term" value="F:translation initiation factor activity"/>
    <property type="evidence" value="ECO:0007669"/>
    <property type="project" value="UniProtKB-KW"/>
</dbReference>
<dbReference type="Gene3D" id="1.10.10.10">
    <property type="entry name" value="Winged helix-like DNA-binding domain superfamily/Winged helix DNA-binding domain"/>
    <property type="match status" value="1"/>
</dbReference>
<comment type="caution">
    <text evidence="1">The sequence shown here is derived from an EMBL/GenBank/DDBJ whole genome shotgun (WGS) entry which is preliminary data.</text>
</comment>